<comment type="caution">
    <text evidence="1">The sequence shown here is derived from an EMBL/GenBank/DDBJ whole genome shotgun (WGS) entry which is preliminary data.</text>
</comment>
<evidence type="ECO:0000313" key="1">
    <source>
        <dbReference type="EMBL" id="MBB5285761.1"/>
    </source>
</evidence>
<dbReference type="EMBL" id="JACHGF010000007">
    <property type="protein sequence ID" value="MBB5285761.1"/>
    <property type="molecule type" value="Genomic_DNA"/>
</dbReference>
<dbReference type="Proteomes" id="UP000557307">
    <property type="component" value="Unassembled WGS sequence"/>
</dbReference>
<organism evidence="1 2">
    <name type="scientific">Rhabdobacter roseus</name>
    <dbReference type="NCBI Taxonomy" id="1655419"/>
    <lineage>
        <taxon>Bacteria</taxon>
        <taxon>Pseudomonadati</taxon>
        <taxon>Bacteroidota</taxon>
        <taxon>Cytophagia</taxon>
        <taxon>Cytophagales</taxon>
        <taxon>Cytophagaceae</taxon>
        <taxon>Rhabdobacter</taxon>
    </lineage>
</organism>
<gene>
    <name evidence="1" type="ORF">HNQ92_003921</name>
</gene>
<protein>
    <recommendedName>
        <fullName evidence="3">DUF3575 domain-containing protein</fullName>
    </recommendedName>
</protein>
<sequence>MKYLFSIFFVLLLGQPGRAQGSADTLAPGVILKLTPLALFDLDNTIQLGAEVPFGSRRFSFQQELGYGHNAFNFWQSEREEYPNRETWRFRSQLRHYFRKRAPLGGYVAVEYLLKKNSQLDWRSVGRDCSENGGCAYFENRQVHLVRYVNAFHLKFGGQWKLGSRTTLDFYLGGGLRSLNVKRLGIDELVLRRDFLPIRTNTPGRYGPNPSASLGIHLGYLLGAARPRPARYLE</sequence>
<evidence type="ECO:0000313" key="2">
    <source>
        <dbReference type="Proteomes" id="UP000557307"/>
    </source>
</evidence>
<dbReference type="AlphaFoldDB" id="A0A840TPQ5"/>
<reference evidence="1 2" key="1">
    <citation type="submission" date="2020-08" db="EMBL/GenBank/DDBJ databases">
        <title>Genomic Encyclopedia of Type Strains, Phase IV (KMG-IV): sequencing the most valuable type-strain genomes for metagenomic binning, comparative biology and taxonomic classification.</title>
        <authorList>
            <person name="Goeker M."/>
        </authorList>
    </citation>
    <scope>NUCLEOTIDE SEQUENCE [LARGE SCALE GENOMIC DNA]</scope>
    <source>
        <strain evidence="1 2">DSM 105074</strain>
    </source>
</reference>
<accession>A0A840TPQ5</accession>
<keyword evidence="2" id="KW-1185">Reference proteome</keyword>
<proteinExistence type="predicted"/>
<evidence type="ECO:0008006" key="3">
    <source>
        <dbReference type="Google" id="ProtNLM"/>
    </source>
</evidence>
<name>A0A840TPQ5_9BACT</name>
<dbReference type="RefSeq" id="WP_184176251.1">
    <property type="nucleotide sequence ID" value="NZ_JACHGF010000007.1"/>
</dbReference>